<name>A0AAD9MHN4_PROWI</name>
<dbReference type="SMART" id="SM00326">
    <property type="entry name" value="SH3"/>
    <property type="match status" value="2"/>
</dbReference>
<dbReference type="PANTHER" id="PTHR12287">
    <property type="entry name" value="EPIDERMAL GROWTH FACTOR RECEPTOR KINASE SUBSTRATE EPS8-RELATED PROTEIN"/>
    <property type="match status" value="1"/>
</dbReference>
<feature type="region of interest" description="Disordered" evidence="3">
    <location>
        <begin position="360"/>
        <end position="424"/>
    </location>
</feature>
<keyword evidence="1 2" id="KW-0728">SH3 domain</keyword>
<dbReference type="EMBL" id="JASFZW010000004">
    <property type="protein sequence ID" value="KAK2078839.1"/>
    <property type="molecule type" value="Genomic_DNA"/>
</dbReference>
<proteinExistence type="predicted"/>
<evidence type="ECO:0000313" key="5">
    <source>
        <dbReference type="EMBL" id="KAK2078839.1"/>
    </source>
</evidence>
<evidence type="ECO:0000256" key="1">
    <source>
        <dbReference type="ARBA" id="ARBA00022443"/>
    </source>
</evidence>
<evidence type="ECO:0000313" key="6">
    <source>
        <dbReference type="Proteomes" id="UP001255856"/>
    </source>
</evidence>
<dbReference type="GO" id="GO:0005886">
    <property type="term" value="C:plasma membrane"/>
    <property type="evidence" value="ECO:0007669"/>
    <property type="project" value="TreeGrafter"/>
</dbReference>
<reference evidence="5" key="1">
    <citation type="submission" date="2021-01" db="EMBL/GenBank/DDBJ databases">
        <authorList>
            <person name="Eckstrom K.M.E."/>
        </authorList>
    </citation>
    <scope>NUCLEOTIDE SEQUENCE</scope>
    <source>
        <strain evidence="5">UVCC 0001</strain>
    </source>
</reference>
<dbReference type="SUPFAM" id="SSF50044">
    <property type="entry name" value="SH3-domain"/>
    <property type="match status" value="2"/>
</dbReference>
<feature type="domain" description="SH3" evidence="4">
    <location>
        <begin position="216"/>
        <end position="277"/>
    </location>
</feature>
<accession>A0AAD9MHN4</accession>
<dbReference type="InterPro" id="IPR039801">
    <property type="entry name" value="EPS8-like"/>
</dbReference>
<evidence type="ECO:0000259" key="4">
    <source>
        <dbReference type="PROSITE" id="PS50002"/>
    </source>
</evidence>
<feature type="region of interest" description="Disordered" evidence="3">
    <location>
        <begin position="178"/>
        <end position="213"/>
    </location>
</feature>
<evidence type="ECO:0000256" key="2">
    <source>
        <dbReference type="PROSITE-ProRule" id="PRU00192"/>
    </source>
</evidence>
<dbReference type="InterPro" id="IPR036028">
    <property type="entry name" value="SH3-like_dom_sf"/>
</dbReference>
<organism evidence="5 6">
    <name type="scientific">Prototheca wickerhamii</name>
    <dbReference type="NCBI Taxonomy" id="3111"/>
    <lineage>
        <taxon>Eukaryota</taxon>
        <taxon>Viridiplantae</taxon>
        <taxon>Chlorophyta</taxon>
        <taxon>core chlorophytes</taxon>
        <taxon>Trebouxiophyceae</taxon>
        <taxon>Chlorellales</taxon>
        <taxon>Chlorellaceae</taxon>
        <taxon>Prototheca</taxon>
    </lineage>
</organism>
<dbReference type="PANTHER" id="PTHR12287:SF23">
    <property type="entry name" value="AROUSER, ISOFORM A-RELATED"/>
    <property type="match status" value="1"/>
</dbReference>
<dbReference type="Gene3D" id="2.30.30.40">
    <property type="entry name" value="SH3 Domains"/>
    <property type="match status" value="2"/>
</dbReference>
<dbReference type="GO" id="GO:0035023">
    <property type="term" value="P:regulation of Rho protein signal transduction"/>
    <property type="evidence" value="ECO:0007669"/>
    <property type="project" value="TreeGrafter"/>
</dbReference>
<dbReference type="GO" id="GO:0007266">
    <property type="term" value="P:Rho protein signal transduction"/>
    <property type="evidence" value="ECO:0007669"/>
    <property type="project" value="TreeGrafter"/>
</dbReference>
<dbReference type="Proteomes" id="UP001255856">
    <property type="component" value="Unassembled WGS sequence"/>
</dbReference>
<comment type="caution">
    <text evidence="5">The sequence shown here is derived from an EMBL/GenBank/DDBJ whole genome shotgun (WGS) entry which is preliminary data.</text>
</comment>
<dbReference type="CDD" id="cd00174">
    <property type="entry name" value="SH3"/>
    <property type="match status" value="1"/>
</dbReference>
<sequence>MPRRRLWAYLRKTGADAAAWPAADAVAVARRSAELQRLVEARVCAAPRGRYCLLGHRAAALLGAHPATADAAAFDLAAKDEAVDEGDSAAAARDSVGAELVKQKNDEVAAILSGTGGGAPASPAYRFAGGAADLSDKNDEIEAMLFGKPATDPNRVFETFGTASAASPKAAGALATWPEEEEEEAGAEGAWAGADAPTPSPPSFGDAGAPASPHAPMERTAVVAHMFVADYAEPDELSVFEGDTVAILEETEGWALVRDPSGAQGLVPLSYLHLNYASSPSGAWERQPSLTARYSRTKEDLLDDVFASAAAESGAYNDPFAAPSPRQPGTPGAFRRGASTKAATEEDAALFGGAFDYSAPAPTESLPRGASSRGHRQEGDAGSGGLLKSTSTASQHRRSASGGAASPLGTTSPRARPSSAESDGGKLIVAPFTAEMEGELSVAPGDKVQVHSDVDGWARVVRLADGRSGLVPSWAVAGA</sequence>
<dbReference type="AlphaFoldDB" id="A0AAD9MHN4"/>
<dbReference type="Pfam" id="PF00018">
    <property type="entry name" value="SH3_1"/>
    <property type="match status" value="2"/>
</dbReference>
<keyword evidence="6" id="KW-1185">Reference proteome</keyword>
<dbReference type="PROSITE" id="PS50002">
    <property type="entry name" value="SH3"/>
    <property type="match status" value="1"/>
</dbReference>
<protein>
    <recommendedName>
        <fullName evidence="4">SH3 domain-containing protein</fullName>
    </recommendedName>
</protein>
<feature type="region of interest" description="Disordered" evidence="3">
    <location>
        <begin position="316"/>
        <end position="341"/>
    </location>
</feature>
<evidence type="ECO:0000256" key="3">
    <source>
        <dbReference type="SAM" id="MobiDB-lite"/>
    </source>
</evidence>
<gene>
    <name evidence="5" type="ORF">QBZ16_003679</name>
</gene>
<dbReference type="InterPro" id="IPR001452">
    <property type="entry name" value="SH3_domain"/>
</dbReference>
<dbReference type="GO" id="GO:0003779">
    <property type="term" value="F:actin binding"/>
    <property type="evidence" value="ECO:0007669"/>
    <property type="project" value="TreeGrafter"/>
</dbReference>